<feature type="DNA-binding region" description="H-T-H motif" evidence="2">
    <location>
        <begin position="43"/>
        <end position="62"/>
    </location>
</feature>
<evidence type="ECO:0000259" key="3">
    <source>
        <dbReference type="PROSITE" id="PS50977"/>
    </source>
</evidence>
<dbReference type="EMBL" id="BAAAGS010000004">
    <property type="protein sequence ID" value="GAA0513121.1"/>
    <property type="molecule type" value="Genomic_DNA"/>
</dbReference>
<name>A0ABN1C727_SACER</name>
<dbReference type="InterPro" id="IPR001647">
    <property type="entry name" value="HTH_TetR"/>
</dbReference>
<evidence type="ECO:0000313" key="5">
    <source>
        <dbReference type="Proteomes" id="UP001500729"/>
    </source>
</evidence>
<evidence type="ECO:0000256" key="1">
    <source>
        <dbReference type="ARBA" id="ARBA00023125"/>
    </source>
</evidence>
<dbReference type="InterPro" id="IPR050109">
    <property type="entry name" value="HTH-type_TetR-like_transc_reg"/>
</dbReference>
<keyword evidence="5" id="KW-1185">Reference proteome</keyword>
<reference evidence="4 5" key="1">
    <citation type="journal article" date="2019" name="Int. J. Syst. Evol. Microbiol.">
        <title>The Global Catalogue of Microorganisms (GCM) 10K type strain sequencing project: providing services to taxonomists for standard genome sequencing and annotation.</title>
        <authorList>
            <consortium name="The Broad Institute Genomics Platform"/>
            <consortium name="The Broad Institute Genome Sequencing Center for Infectious Disease"/>
            <person name="Wu L."/>
            <person name="Ma J."/>
        </authorList>
    </citation>
    <scope>NUCLEOTIDE SEQUENCE [LARGE SCALE GENOMIC DNA]</scope>
    <source>
        <strain evidence="4 5">JCM 10303</strain>
    </source>
</reference>
<dbReference type="Gene3D" id="1.10.357.10">
    <property type="entry name" value="Tetracycline Repressor, domain 2"/>
    <property type="match status" value="1"/>
</dbReference>
<dbReference type="Pfam" id="PF00440">
    <property type="entry name" value="TetR_N"/>
    <property type="match status" value="1"/>
</dbReference>
<dbReference type="InterPro" id="IPR039536">
    <property type="entry name" value="TetR_C_Proteobacteria"/>
</dbReference>
<gene>
    <name evidence="4" type="primary">mexL</name>
    <name evidence="4" type="ORF">GCM10009533_10020</name>
</gene>
<evidence type="ECO:0000313" key="4">
    <source>
        <dbReference type="EMBL" id="GAA0513121.1"/>
    </source>
</evidence>
<dbReference type="PROSITE" id="PS50977">
    <property type="entry name" value="HTH_TETR_2"/>
    <property type="match status" value="1"/>
</dbReference>
<dbReference type="PRINTS" id="PR00455">
    <property type="entry name" value="HTHTETR"/>
</dbReference>
<evidence type="ECO:0000256" key="2">
    <source>
        <dbReference type="PROSITE-ProRule" id="PRU00335"/>
    </source>
</evidence>
<proteinExistence type="predicted"/>
<comment type="caution">
    <text evidence="4">The sequence shown here is derived from an EMBL/GenBank/DDBJ whole genome shotgun (WGS) entry which is preliminary data.</text>
</comment>
<dbReference type="Gene3D" id="1.10.10.60">
    <property type="entry name" value="Homeodomain-like"/>
    <property type="match status" value="1"/>
</dbReference>
<organism evidence="4 5">
    <name type="scientific">Saccharopolyspora erythraea</name>
    <name type="common">Streptomyces erythraeus</name>
    <dbReference type="NCBI Taxonomy" id="1836"/>
    <lineage>
        <taxon>Bacteria</taxon>
        <taxon>Bacillati</taxon>
        <taxon>Actinomycetota</taxon>
        <taxon>Actinomycetes</taxon>
        <taxon>Pseudonocardiales</taxon>
        <taxon>Pseudonocardiaceae</taxon>
        <taxon>Saccharopolyspora</taxon>
    </lineage>
</organism>
<dbReference type="Proteomes" id="UP001500729">
    <property type="component" value="Unassembled WGS sequence"/>
</dbReference>
<feature type="domain" description="HTH tetR-type" evidence="3">
    <location>
        <begin position="20"/>
        <end position="80"/>
    </location>
</feature>
<dbReference type="InterPro" id="IPR009057">
    <property type="entry name" value="Homeodomain-like_sf"/>
</dbReference>
<keyword evidence="1 2" id="KW-0238">DNA-binding</keyword>
<dbReference type="PANTHER" id="PTHR30055">
    <property type="entry name" value="HTH-TYPE TRANSCRIPTIONAL REGULATOR RUTR"/>
    <property type="match status" value="1"/>
</dbReference>
<dbReference type="SUPFAM" id="SSF46689">
    <property type="entry name" value="Homeodomain-like"/>
    <property type="match status" value="1"/>
</dbReference>
<dbReference type="InterPro" id="IPR036271">
    <property type="entry name" value="Tet_transcr_reg_TetR-rel_C_sf"/>
</dbReference>
<protein>
    <submittedName>
        <fullName evidence="4">Efflux system transcriptional repressor MexL</fullName>
    </submittedName>
</protein>
<accession>A0ABN1C727</accession>
<dbReference type="Pfam" id="PF14246">
    <property type="entry name" value="TetR_C_7"/>
    <property type="match status" value="1"/>
</dbReference>
<dbReference type="SUPFAM" id="SSF48498">
    <property type="entry name" value="Tetracyclin repressor-like, C-terminal domain"/>
    <property type="match status" value="1"/>
</dbReference>
<dbReference type="PANTHER" id="PTHR30055:SF146">
    <property type="entry name" value="HTH-TYPE TRANSCRIPTIONAL DUAL REGULATOR CECR"/>
    <property type="match status" value="1"/>
</dbReference>
<sequence length="224" mass="24147">MRAVARGTASAARTTSRGRIDKRQAILDAAFTVFARQGYSQACVQEIAEEAGVAKLTVYNHLSDKENLFRQAVEAAADAVAAEGLAVVERLREPGADLPSAMADLARRMLQVVTGKRALALRWLTYAQVARFPDLVESVQRHTSTRITEALADRFARLSLSGELRRCDPAQAAEQFMALLTGPAEARSRLGTRRLPASETRAVAAAAVDTFLRAYATESAGETG</sequence>